<name>A0ABT9W4P5_9BACI</name>
<feature type="transmembrane region" description="Helical" evidence="1">
    <location>
        <begin position="97"/>
        <end position="120"/>
    </location>
</feature>
<reference evidence="2 3" key="1">
    <citation type="submission" date="2023-07" db="EMBL/GenBank/DDBJ databases">
        <title>Genomic Encyclopedia of Type Strains, Phase IV (KMG-IV): sequencing the most valuable type-strain genomes for metagenomic binning, comparative biology and taxonomic classification.</title>
        <authorList>
            <person name="Goeker M."/>
        </authorList>
    </citation>
    <scope>NUCLEOTIDE SEQUENCE [LARGE SCALE GENOMIC DNA]</scope>
    <source>
        <strain evidence="2 3">DSM 12751</strain>
    </source>
</reference>
<comment type="caution">
    <text evidence="2">The sequence shown here is derived from an EMBL/GenBank/DDBJ whole genome shotgun (WGS) entry which is preliminary data.</text>
</comment>
<evidence type="ECO:0000313" key="3">
    <source>
        <dbReference type="Proteomes" id="UP001235840"/>
    </source>
</evidence>
<evidence type="ECO:0000313" key="2">
    <source>
        <dbReference type="EMBL" id="MDQ0167820.1"/>
    </source>
</evidence>
<dbReference type="EMBL" id="JAUSTY010000020">
    <property type="protein sequence ID" value="MDQ0167820.1"/>
    <property type="molecule type" value="Genomic_DNA"/>
</dbReference>
<keyword evidence="1" id="KW-1133">Transmembrane helix</keyword>
<keyword evidence="3" id="KW-1185">Reference proteome</keyword>
<proteinExistence type="predicted"/>
<protein>
    <submittedName>
        <fullName evidence="2">Anti-sigma-YlaC factor YlaD</fullName>
    </submittedName>
</protein>
<keyword evidence="1" id="KW-0472">Membrane</keyword>
<gene>
    <name evidence="2" type="ORF">J2S11_003749</name>
</gene>
<dbReference type="Proteomes" id="UP001235840">
    <property type="component" value="Unassembled WGS sequence"/>
</dbReference>
<evidence type="ECO:0000256" key="1">
    <source>
        <dbReference type="SAM" id="Phobius"/>
    </source>
</evidence>
<keyword evidence="1" id="KW-0812">Transmembrane</keyword>
<dbReference type="RefSeq" id="WP_307397049.1">
    <property type="nucleotide sequence ID" value="NZ_BAAADK010000049.1"/>
</dbReference>
<sequence length="156" mass="18105">MKCNKSLVDWEEFVRQESSNFNDKRLEQHLANCPACLKKYEQALSNSYVELESLYGQSPDLSANIMTMIEASSKQSLKKSPQIVRQKSHHTLTKSAMFHYVFAASIAFLLYQAGIFNHIFSYSEHYQVATTHSTEWLEQIKQSTSHWVSQISKMFR</sequence>
<organism evidence="2 3">
    <name type="scientific">Caldalkalibacillus horti</name>
    <dbReference type="NCBI Taxonomy" id="77523"/>
    <lineage>
        <taxon>Bacteria</taxon>
        <taxon>Bacillati</taxon>
        <taxon>Bacillota</taxon>
        <taxon>Bacilli</taxon>
        <taxon>Bacillales</taxon>
        <taxon>Bacillaceae</taxon>
        <taxon>Caldalkalibacillus</taxon>
    </lineage>
</organism>
<accession>A0ABT9W4P5</accession>